<dbReference type="STRING" id="62062.ENSHHUP00000010851"/>
<dbReference type="GeneTree" id="ENSGT00940000155997"/>
<protein>
    <submittedName>
        <fullName evidence="1">Calcium channel, voltage-dependent, alpha 2/delta subunit 4a</fullName>
    </submittedName>
</protein>
<name>A0A4W5KFU9_9TELE</name>
<reference evidence="2" key="1">
    <citation type="submission" date="2018-06" db="EMBL/GenBank/DDBJ databases">
        <title>Genome assembly of Danube salmon.</title>
        <authorList>
            <person name="Macqueen D.J."/>
            <person name="Gundappa M.K."/>
        </authorList>
    </citation>
    <scope>NUCLEOTIDE SEQUENCE [LARGE SCALE GENOMIC DNA]</scope>
</reference>
<evidence type="ECO:0000313" key="2">
    <source>
        <dbReference type="Proteomes" id="UP000314982"/>
    </source>
</evidence>
<dbReference type="AlphaFoldDB" id="A0A4W5KFU9"/>
<dbReference type="Ensembl" id="ENSHHUT00000011195.1">
    <property type="protein sequence ID" value="ENSHHUP00000010851.1"/>
    <property type="gene ID" value="ENSHHUG00000006645.1"/>
</dbReference>
<accession>A0A4W5KFU9</accession>
<organism evidence="1 2">
    <name type="scientific">Hucho hucho</name>
    <name type="common">huchen</name>
    <dbReference type="NCBI Taxonomy" id="62062"/>
    <lineage>
        <taxon>Eukaryota</taxon>
        <taxon>Metazoa</taxon>
        <taxon>Chordata</taxon>
        <taxon>Craniata</taxon>
        <taxon>Vertebrata</taxon>
        <taxon>Euteleostomi</taxon>
        <taxon>Actinopterygii</taxon>
        <taxon>Neopterygii</taxon>
        <taxon>Teleostei</taxon>
        <taxon>Protacanthopterygii</taxon>
        <taxon>Salmoniformes</taxon>
        <taxon>Salmonidae</taxon>
        <taxon>Salmoninae</taxon>
        <taxon>Hucho</taxon>
    </lineage>
</organism>
<reference evidence="1" key="3">
    <citation type="submission" date="2025-09" db="UniProtKB">
        <authorList>
            <consortium name="Ensembl"/>
        </authorList>
    </citation>
    <scope>IDENTIFICATION</scope>
</reference>
<reference evidence="1" key="2">
    <citation type="submission" date="2025-08" db="UniProtKB">
        <authorList>
            <consortium name="Ensembl"/>
        </authorList>
    </citation>
    <scope>IDENTIFICATION</scope>
</reference>
<proteinExistence type="predicted"/>
<dbReference type="Proteomes" id="UP000314982">
    <property type="component" value="Unassembled WGS sequence"/>
</dbReference>
<sequence length="110" mass="12422">MFVTQAVPDSNLLMLVVQADCDCSRQYPAITMEPKEVKYNASVKCDRMKSQKVRRRPESCHAYHPQVSTPYWSTASRCNDTSLQVDGLTSEGNMCCTLHEAPFISNKVFV</sequence>
<keyword evidence="2" id="KW-1185">Reference proteome</keyword>
<evidence type="ECO:0000313" key="1">
    <source>
        <dbReference type="Ensembl" id="ENSHHUP00000010851.1"/>
    </source>
</evidence>